<accession>A0A379YEA5</accession>
<sequence length="174" mass="18566">MVTTGRGGPQASPNRIRRGRISCLIHRGAERGYNDEKESAVTLPVAGADRRRASGGQCRYAGQRFRRAGHQRRHAAKPAVAAAAAAGVARSEARRRQPAAQSGRDPGGDRRLYPAGRSRFAGSDAEQPRQEQFAVRAERAGAGRASAPGGILPRAAISRISRRGRCPPIVSKAR</sequence>
<organism evidence="2 3">
    <name type="scientific">Serratia marcescens</name>
    <dbReference type="NCBI Taxonomy" id="615"/>
    <lineage>
        <taxon>Bacteria</taxon>
        <taxon>Pseudomonadati</taxon>
        <taxon>Pseudomonadota</taxon>
        <taxon>Gammaproteobacteria</taxon>
        <taxon>Enterobacterales</taxon>
        <taxon>Yersiniaceae</taxon>
        <taxon>Serratia</taxon>
    </lineage>
</organism>
<dbReference type="Proteomes" id="UP000254765">
    <property type="component" value="Unassembled WGS sequence"/>
</dbReference>
<feature type="compositionally biased region" description="Low complexity" evidence="1">
    <location>
        <begin position="142"/>
        <end position="159"/>
    </location>
</feature>
<evidence type="ECO:0000313" key="2">
    <source>
        <dbReference type="EMBL" id="SUI44111.1"/>
    </source>
</evidence>
<evidence type="ECO:0000313" key="3">
    <source>
        <dbReference type="Proteomes" id="UP000254765"/>
    </source>
</evidence>
<evidence type="ECO:0000256" key="1">
    <source>
        <dbReference type="SAM" id="MobiDB-lite"/>
    </source>
</evidence>
<gene>
    <name evidence="2" type="ORF">NCTC10211_01600</name>
</gene>
<dbReference type="EMBL" id="UGYK01000002">
    <property type="protein sequence ID" value="SUI44111.1"/>
    <property type="molecule type" value="Genomic_DNA"/>
</dbReference>
<feature type="region of interest" description="Disordered" evidence="1">
    <location>
        <begin position="86"/>
        <end position="174"/>
    </location>
</feature>
<protein>
    <submittedName>
        <fullName evidence="2">Uncharacterized protein</fullName>
    </submittedName>
</protein>
<name>A0A379YEA5_SERMA</name>
<proteinExistence type="predicted"/>
<reference evidence="2 3" key="1">
    <citation type="submission" date="2018-06" db="EMBL/GenBank/DDBJ databases">
        <authorList>
            <consortium name="Pathogen Informatics"/>
            <person name="Doyle S."/>
        </authorList>
    </citation>
    <scope>NUCLEOTIDE SEQUENCE [LARGE SCALE GENOMIC DNA]</scope>
    <source>
        <strain evidence="2 3">NCTC10211</strain>
    </source>
</reference>
<dbReference type="AlphaFoldDB" id="A0A379YEA5"/>